<organism evidence="1 2">
    <name type="scientific">Persea americana</name>
    <name type="common">Avocado</name>
    <dbReference type="NCBI Taxonomy" id="3435"/>
    <lineage>
        <taxon>Eukaryota</taxon>
        <taxon>Viridiplantae</taxon>
        <taxon>Streptophyta</taxon>
        <taxon>Embryophyta</taxon>
        <taxon>Tracheophyta</taxon>
        <taxon>Spermatophyta</taxon>
        <taxon>Magnoliopsida</taxon>
        <taxon>Magnoliidae</taxon>
        <taxon>Laurales</taxon>
        <taxon>Lauraceae</taxon>
        <taxon>Persea</taxon>
    </lineage>
</organism>
<evidence type="ECO:0000313" key="2">
    <source>
        <dbReference type="Proteomes" id="UP001234297"/>
    </source>
</evidence>
<name>A0ACC2LYS4_PERAE</name>
<dbReference type="Proteomes" id="UP001234297">
    <property type="component" value="Chromosome 3"/>
</dbReference>
<keyword evidence="2" id="KW-1185">Reference proteome</keyword>
<proteinExistence type="predicted"/>
<protein>
    <submittedName>
        <fullName evidence="1">Uncharacterized protein</fullName>
    </submittedName>
</protein>
<reference evidence="1 2" key="1">
    <citation type="journal article" date="2022" name="Hortic Res">
        <title>A haplotype resolved chromosomal level avocado genome allows analysis of novel avocado genes.</title>
        <authorList>
            <person name="Nath O."/>
            <person name="Fletcher S.J."/>
            <person name="Hayward A."/>
            <person name="Shaw L.M."/>
            <person name="Masouleh A.K."/>
            <person name="Furtado A."/>
            <person name="Henry R.J."/>
            <person name="Mitter N."/>
        </authorList>
    </citation>
    <scope>NUCLEOTIDE SEQUENCE [LARGE SCALE GENOMIC DNA]</scope>
    <source>
        <strain evidence="2">cv. Hass</strain>
    </source>
</reference>
<sequence length="592" mass="66148">MGEEKPGLRVEVQPGTEKKVPETEGFVGLALETEGFMGLALETLGLVGLALVGPNRRKERRGEDRCSVAGEEATDRLKKTNDFLFSLTYAYGPALGWLLLLLPRQQQMAIESAGFYLSGISFLSIDCGIAGDNYTDDITKIFYTSDTKFIDTGTNKEIAATYMTQTLPRRYQNLRIFPDGTRNCYTLTPVIKSNRYLLRASFMYGNYDGLDRPPQFDAYVGVNRWEINLPSISSSRMWNEIIMVASLDYVSVCLVNTGKGTPYISALKLKHLNNLSYQAANESQTLRLLYRNHFRQTASETTIRYPDDADDRIWSIWVRDGWTPINNSSPVNLWSQNDYQLPLPVINTAVIPSDPNNNLTFSFPTSNGDPNLQYHIYMHCAELQQLKSSQSREFNITINGDLLYGPFSPEYLSGNTIFSVSPLSGQNQHEVVFSKTTSSTLPPIFNAEEIFVLEPLSGTPTDSKDVDTIMNIKAVYQIKRNWMGDPCVPSFYIWEGLKCSYSKPPTIISLDLSSSGLTGVLAPSLVNFTSIQFLDVSNNSLTGPVPDFLAELSSLKILKLTNNQFTGPIPAILLEKWKDGSLSLRLVYNAKP</sequence>
<evidence type="ECO:0000313" key="1">
    <source>
        <dbReference type="EMBL" id="KAJ8638550.1"/>
    </source>
</evidence>
<dbReference type="EMBL" id="CM056811">
    <property type="protein sequence ID" value="KAJ8638550.1"/>
    <property type="molecule type" value="Genomic_DNA"/>
</dbReference>
<accession>A0ACC2LYS4</accession>
<gene>
    <name evidence="1" type="ORF">MRB53_012817</name>
</gene>
<comment type="caution">
    <text evidence="1">The sequence shown here is derived from an EMBL/GenBank/DDBJ whole genome shotgun (WGS) entry which is preliminary data.</text>
</comment>